<dbReference type="EMBL" id="FQZM01000004">
    <property type="protein sequence ID" value="SHI43518.1"/>
    <property type="molecule type" value="Genomic_DNA"/>
</dbReference>
<evidence type="ECO:0000313" key="2">
    <source>
        <dbReference type="Proteomes" id="UP000184529"/>
    </source>
</evidence>
<gene>
    <name evidence="1" type="ORF">SAMN02745219_00301</name>
</gene>
<reference evidence="2" key="1">
    <citation type="submission" date="2016-11" db="EMBL/GenBank/DDBJ databases">
        <authorList>
            <person name="Varghese N."/>
            <person name="Submissions S."/>
        </authorList>
    </citation>
    <scope>NUCLEOTIDE SEQUENCE [LARGE SCALE GENOMIC DNA]</scope>
    <source>
        <strain evidence="2">DSM 16057</strain>
    </source>
</reference>
<dbReference type="Proteomes" id="UP000184529">
    <property type="component" value="Unassembled WGS sequence"/>
</dbReference>
<sequence length="123" mass="13587">MAAVLHEATQLPSAPKCSIRKGNLLKWQKDDSKVQMPCRLCSAASPVRSEYGSGIDLFQVMQTFSDAAAARIISFCDKNHFVSAEHRSERGQRGTIAGLLNIYQGRARANGRQVLFFRTVVVC</sequence>
<dbReference type="STRING" id="1121432.SAMN02745219_00301"/>
<keyword evidence="2" id="KW-1185">Reference proteome</keyword>
<name>A0A1M6B4I8_9FIRM</name>
<accession>A0A1M6B4I8</accession>
<evidence type="ECO:0000313" key="1">
    <source>
        <dbReference type="EMBL" id="SHI43518.1"/>
    </source>
</evidence>
<organism evidence="1 2">
    <name type="scientific">Desulfofundulus thermosubterraneus DSM 16057</name>
    <dbReference type="NCBI Taxonomy" id="1121432"/>
    <lineage>
        <taxon>Bacteria</taxon>
        <taxon>Bacillati</taxon>
        <taxon>Bacillota</taxon>
        <taxon>Clostridia</taxon>
        <taxon>Eubacteriales</taxon>
        <taxon>Peptococcaceae</taxon>
        <taxon>Desulfofundulus</taxon>
    </lineage>
</organism>
<protein>
    <submittedName>
        <fullName evidence="1">Uncharacterized protein</fullName>
    </submittedName>
</protein>
<proteinExistence type="predicted"/>
<dbReference type="AlphaFoldDB" id="A0A1M6B4I8"/>